<dbReference type="OrthoDB" id="9757737at2"/>
<dbReference type="SUPFAM" id="SSF69318">
    <property type="entry name" value="Integrin alpha N-terminal domain"/>
    <property type="match status" value="1"/>
</dbReference>
<keyword evidence="1" id="KW-0732">Signal</keyword>
<dbReference type="Pfam" id="PF04122">
    <property type="entry name" value="CW_binding_2"/>
    <property type="match status" value="3"/>
</dbReference>
<dbReference type="InterPro" id="IPR013517">
    <property type="entry name" value="FG-GAP"/>
</dbReference>
<proteinExistence type="predicted"/>
<evidence type="ECO:0000313" key="3">
    <source>
        <dbReference type="Proteomes" id="UP000010847"/>
    </source>
</evidence>
<dbReference type="eggNOG" id="COG3391">
    <property type="taxonomic scope" value="Bacteria"/>
</dbReference>
<dbReference type="Pfam" id="PF13620">
    <property type="entry name" value="CarboxypepD_reg"/>
    <property type="match status" value="1"/>
</dbReference>
<dbReference type="Proteomes" id="UP000010847">
    <property type="component" value="Chromosome"/>
</dbReference>
<dbReference type="HOGENOM" id="CLU_280848_0_0_9"/>
<reference evidence="2 3" key="1">
    <citation type="submission" date="2013-12" db="EMBL/GenBank/DDBJ databases">
        <authorList>
            <consortium name="DOE Joint Genome Institute"/>
            <person name="Smidt H."/>
            <person name="Huntemann M."/>
            <person name="Han J."/>
            <person name="Chen A."/>
            <person name="Kyrpides N."/>
            <person name="Mavromatis K."/>
            <person name="Markowitz V."/>
            <person name="Palaniappan K."/>
            <person name="Ivanova N."/>
            <person name="Schaumberg A."/>
            <person name="Pati A."/>
            <person name="Liolios K."/>
            <person name="Nordberg H.P."/>
            <person name="Cantor M.N."/>
            <person name="Hua S.X."/>
            <person name="Woyke T."/>
        </authorList>
    </citation>
    <scope>NUCLEOTIDE SEQUENCE [LARGE SCALE GENOMIC DNA]</scope>
    <source>
        <strain evidence="3">DSM 15288</strain>
    </source>
</reference>
<dbReference type="Gene3D" id="2.60.40.1120">
    <property type="entry name" value="Carboxypeptidase-like, regulatory domain"/>
    <property type="match status" value="2"/>
</dbReference>
<protein>
    <recommendedName>
        <fullName evidence="4">Cell wall-binding protein</fullName>
    </recommendedName>
</protein>
<gene>
    <name evidence="2" type="ORF">DESME_15100</name>
</gene>
<dbReference type="PANTHER" id="PTHR46580:SF4">
    <property type="entry name" value="ATP_GTP-BINDING PROTEIN"/>
    <property type="match status" value="1"/>
</dbReference>
<dbReference type="STRING" id="871968.DESME_15100"/>
<dbReference type="InterPro" id="IPR028994">
    <property type="entry name" value="Integrin_alpha_N"/>
</dbReference>
<evidence type="ECO:0000313" key="2">
    <source>
        <dbReference type="EMBL" id="AHF08201.1"/>
    </source>
</evidence>
<dbReference type="KEGG" id="dmt:DESME_15100"/>
<evidence type="ECO:0000256" key="1">
    <source>
        <dbReference type="ARBA" id="ARBA00022729"/>
    </source>
</evidence>
<dbReference type="Pfam" id="PF13517">
    <property type="entry name" value="FG-GAP_3"/>
    <property type="match status" value="3"/>
</dbReference>
<sequence length="1117" mass="116519">MKIKIGIFLAFIILLVLPQTAYSSEGQIFKPYINYKTGSYPEAVAIGDVNGDGKNDVVMTTSTSSNSDPVNDYKLFVFIQNSAGGLNPPIKYSVSGVPTSVDICDLNNDGKKDVVVGNKGVNIEVFIQNQSGGLDSGVNYSTTNSQSIKTGDFNNDGLMDVAGIGWGSNSVDILFQKSDGTLGTPITYSVQHGGYDQLEAGDVNNDGLTDLIVMSGQLYADPNIGILYQQSNGFSSPAYSSVGSNILTHGVAIGDINNDKLNDIIVSHGGNQPTSFIGTFNQNSQGTLNPVVNYAAYDCPESVKVADVNSDGKMDVISLNGGWDALSLYLQDGNGGMMPYSRYSLPYASHYNPQGLAIGDINSDGAPDVAIADYNNGLVILYHSIPEALTVSSPATTGFTVGLSPSLSGLVASDFTLKDSASNPVTITGASTSDGGATYAISAALCAGQTYTVTATKSGYDFGLARNVVVPATSTTPGAISGTIMDINGTPLVGANVTVTGSVYSTTTTSDGIYTILNVPVGTGYTVTASKTGYISTNVIGVAVTANTTTSGINFTLTANSTNGGYGGGGSSSTGGTTVTGSVIDGNSTPVSNLTAIVTTDSNRNYTVSMNEAQTVMLKQPNGTMSSLSDLSKVTFATAAGSPITISADGTIKVTNLAKGTDNHLNIRYNLDNGQTITIGTMEIKIDSSGNVNLTTTLIDPYGVIIDAATGKPVAGANVTLYYANTERNNTNGKTPDTVVPLPGIDGFKPNNNINPQISDDSGAYGFMVFPTTDYYIVATKDGYNNYTSPTISVEQDIVKWDFKMNQTTSGVTRLAGSSRVDTALAIAKENYTGKVANVILATADNYPDALAGSVLAYKLNAPILLVGSSEADQEKVLDYMKDNMNQTGTVYILGGTSVVSGAMEGKVTASGFANIARLDGTDRYETSVKIADQLKVKTGTPIVLAYGENYPDALSISSIEAEMQYPILLVQKDGLSDSVKNEIAAIKPTKVFIIGGEGVIGATVESQVAQITSLDNLNIVRIAGADRYETSLAVAQYFNLSGRSVCIATGNNFPDALAGSVYSANHNSPIILSDGRLSDQVMNYLKTRKLTGATLFGGEAVVSKDIEQQLEQLIGK</sequence>
<dbReference type="eggNOG" id="COG4771">
    <property type="taxonomic scope" value="Bacteria"/>
</dbReference>
<name>W0EGM6_9FIRM</name>
<dbReference type="InterPro" id="IPR007253">
    <property type="entry name" value="Cell_wall-bd_2"/>
</dbReference>
<dbReference type="SUPFAM" id="SSF49464">
    <property type="entry name" value="Carboxypeptidase regulatory domain-like"/>
    <property type="match status" value="2"/>
</dbReference>
<dbReference type="PANTHER" id="PTHR46580">
    <property type="entry name" value="SENSOR KINASE-RELATED"/>
    <property type="match status" value="1"/>
</dbReference>
<dbReference type="InterPro" id="IPR008969">
    <property type="entry name" value="CarboxyPept-like_regulatory"/>
</dbReference>
<evidence type="ECO:0008006" key="4">
    <source>
        <dbReference type="Google" id="ProtNLM"/>
    </source>
</evidence>
<organism evidence="2 3">
    <name type="scientific">Desulfitobacterium metallireducens DSM 15288</name>
    <dbReference type="NCBI Taxonomy" id="871968"/>
    <lineage>
        <taxon>Bacteria</taxon>
        <taxon>Bacillati</taxon>
        <taxon>Bacillota</taxon>
        <taxon>Clostridia</taxon>
        <taxon>Eubacteriales</taxon>
        <taxon>Desulfitobacteriaceae</taxon>
        <taxon>Desulfitobacterium</taxon>
    </lineage>
</organism>
<keyword evidence="3" id="KW-1185">Reference proteome</keyword>
<dbReference type="AlphaFoldDB" id="W0EGM6"/>
<dbReference type="eggNOG" id="COG2247">
    <property type="taxonomic scope" value="Bacteria"/>
</dbReference>
<dbReference type="Gene3D" id="3.40.50.12090">
    <property type="match status" value="2"/>
</dbReference>
<accession>W0EGM6</accession>
<dbReference type="EMBL" id="CP007032">
    <property type="protein sequence ID" value="AHF08201.1"/>
    <property type="molecule type" value="Genomic_DNA"/>
</dbReference>
<dbReference type="Gene3D" id="2.130.10.130">
    <property type="entry name" value="Integrin alpha, N-terminal"/>
    <property type="match status" value="3"/>
</dbReference>